<reference evidence="1" key="1">
    <citation type="journal article" date="2021" name="Nat. Commun.">
        <title>Genetic determinants of endophytism in the Arabidopsis root mycobiome.</title>
        <authorList>
            <person name="Mesny F."/>
            <person name="Miyauchi S."/>
            <person name="Thiergart T."/>
            <person name="Pickel B."/>
            <person name="Atanasova L."/>
            <person name="Karlsson M."/>
            <person name="Huettel B."/>
            <person name="Barry K.W."/>
            <person name="Haridas S."/>
            <person name="Chen C."/>
            <person name="Bauer D."/>
            <person name="Andreopoulos W."/>
            <person name="Pangilinan J."/>
            <person name="LaButti K."/>
            <person name="Riley R."/>
            <person name="Lipzen A."/>
            <person name="Clum A."/>
            <person name="Drula E."/>
            <person name="Henrissat B."/>
            <person name="Kohler A."/>
            <person name="Grigoriev I.V."/>
            <person name="Martin F.M."/>
            <person name="Hacquard S."/>
        </authorList>
    </citation>
    <scope>NUCLEOTIDE SEQUENCE</scope>
    <source>
        <strain evidence="1">MPI-CAGE-CH-0230</strain>
    </source>
</reference>
<evidence type="ECO:0000313" key="2">
    <source>
        <dbReference type="EMBL" id="KAH7021653.1"/>
    </source>
</evidence>
<gene>
    <name evidence="2" type="ORF">B0I36DRAFT_335030</name>
    <name evidence="1" type="ORF">B0I36DRAFT_342228</name>
</gene>
<proteinExistence type="predicted"/>
<organism evidence="1 3">
    <name type="scientific">Microdochium trichocladiopsis</name>
    <dbReference type="NCBI Taxonomy" id="1682393"/>
    <lineage>
        <taxon>Eukaryota</taxon>
        <taxon>Fungi</taxon>
        <taxon>Dikarya</taxon>
        <taxon>Ascomycota</taxon>
        <taxon>Pezizomycotina</taxon>
        <taxon>Sordariomycetes</taxon>
        <taxon>Xylariomycetidae</taxon>
        <taxon>Xylariales</taxon>
        <taxon>Microdochiaceae</taxon>
        <taxon>Microdochium</taxon>
    </lineage>
</organism>
<comment type="caution">
    <text evidence="1">The sequence shown here is derived from an EMBL/GenBank/DDBJ whole genome shotgun (WGS) entry which is preliminary data.</text>
</comment>
<keyword evidence="3" id="KW-1185">Reference proteome</keyword>
<name>A0A9P9BF12_9PEZI</name>
<dbReference type="Proteomes" id="UP000756346">
    <property type="component" value="Unassembled WGS sequence"/>
</dbReference>
<sequence length="196" mass="22518">MAPELHIIECICRPASALHPPPSDKPLRIQIEGPLVSIAKLFPDTPWDVSSVPAPFPQLAGRRLAELTYEKIYGQRYRPDIEGDLVVRDEYLGWVPRRSEIDYYGVTFDHLIPAHDQDPEVLQINIIEMDEDKGAYANQYLPFHVDWKDYAGKRILAVPRCCQRRIGSTDRRKINDGVNWRDNATRQTALDNGHPY</sequence>
<dbReference type="RefSeq" id="XP_046007854.1">
    <property type="nucleotide sequence ID" value="XM_046155412.1"/>
</dbReference>
<dbReference type="EMBL" id="JAGTJQ010000010">
    <property type="protein sequence ID" value="KAH7021653.1"/>
    <property type="molecule type" value="Genomic_DNA"/>
</dbReference>
<protein>
    <submittedName>
        <fullName evidence="1">Uncharacterized protein</fullName>
    </submittedName>
</protein>
<dbReference type="GeneID" id="70184958"/>
<evidence type="ECO:0000313" key="1">
    <source>
        <dbReference type="EMBL" id="KAH7009388.1"/>
    </source>
</evidence>
<evidence type="ECO:0000313" key="3">
    <source>
        <dbReference type="Proteomes" id="UP000756346"/>
    </source>
</evidence>
<dbReference type="EMBL" id="JAGTJQ010000018">
    <property type="protein sequence ID" value="KAH7009388.1"/>
    <property type="molecule type" value="Genomic_DNA"/>
</dbReference>
<dbReference type="OrthoDB" id="5150140at2759"/>
<accession>A0A9P9BF12</accession>
<dbReference type="AlphaFoldDB" id="A0A9P9BF12"/>